<dbReference type="PANTHER" id="PTHR37806:SF1">
    <property type="entry name" value="PEPTIDASE C39-LIKE DOMAIN-CONTAINING PROTEIN"/>
    <property type="match status" value="1"/>
</dbReference>
<dbReference type="Proteomes" id="UP000177281">
    <property type="component" value="Unassembled WGS sequence"/>
</dbReference>
<gene>
    <name evidence="2" type="ORF">A3B10_04615</name>
</gene>
<name>A0A1F5Q2L4_9BACT</name>
<feature type="domain" description="Peptidase C39" evidence="1">
    <location>
        <begin position="12"/>
        <end position="152"/>
    </location>
</feature>
<dbReference type="PROSITE" id="PS50990">
    <property type="entry name" value="PEPTIDASE_C39"/>
    <property type="match status" value="1"/>
</dbReference>
<organism evidence="2 3">
    <name type="scientific">Candidatus Doudnabacteria bacterium RIFCSPLOWO2_01_FULL_44_21</name>
    <dbReference type="NCBI Taxonomy" id="1817841"/>
    <lineage>
        <taxon>Bacteria</taxon>
        <taxon>Candidatus Doudnaibacteriota</taxon>
    </lineage>
</organism>
<dbReference type="STRING" id="1817841.A3B10_04615"/>
<sequence>MMVKLLQVKPFQETLRGGYCGPASLKMVLNYYGVQKSEKEIAERCERDPKLGTNDLSIKNAARSYGFNVEIKNRASFTDIQEWLNKEVPVIVNWFTRGRKNYGNSEVPDGHYSVAVGLDNKNIYLQDPEIGAMRTIKRDDFLRVWFDFKRDHITSWKDMVIRQLITVYPQK</sequence>
<evidence type="ECO:0000259" key="1">
    <source>
        <dbReference type="PROSITE" id="PS50990"/>
    </source>
</evidence>
<comment type="caution">
    <text evidence="2">The sequence shown here is derived from an EMBL/GenBank/DDBJ whole genome shotgun (WGS) entry which is preliminary data.</text>
</comment>
<dbReference type="GO" id="GO:0005524">
    <property type="term" value="F:ATP binding"/>
    <property type="evidence" value="ECO:0007669"/>
    <property type="project" value="InterPro"/>
</dbReference>
<evidence type="ECO:0000313" key="3">
    <source>
        <dbReference type="Proteomes" id="UP000177281"/>
    </source>
</evidence>
<dbReference type="InterPro" id="IPR005074">
    <property type="entry name" value="Peptidase_C39"/>
</dbReference>
<evidence type="ECO:0000313" key="2">
    <source>
        <dbReference type="EMBL" id="OGE96445.1"/>
    </source>
</evidence>
<dbReference type="PANTHER" id="PTHR37806">
    <property type="entry name" value="LMO0724 PROTEIN"/>
    <property type="match status" value="1"/>
</dbReference>
<dbReference type="Pfam" id="PF13529">
    <property type="entry name" value="Peptidase_C39_2"/>
    <property type="match status" value="1"/>
</dbReference>
<dbReference type="InterPro" id="IPR039564">
    <property type="entry name" value="Peptidase_C39-like"/>
</dbReference>
<proteinExistence type="predicted"/>
<dbReference type="GO" id="GO:0008233">
    <property type="term" value="F:peptidase activity"/>
    <property type="evidence" value="ECO:0007669"/>
    <property type="project" value="InterPro"/>
</dbReference>
<dbReference type="Gene3D" id="3.90.70.10">
    <property type="entry name" value="Cysteine proteinases"/>
    <property type="match status" value="1"/>
</dbReference>
<dbReference type="GO" id="GO:0006508">
    <property type="term" value="P:proteolysis"/>
    <property type="evidence" value="ECO:0007669"/>
    <property type="project" value="InterPro"/>
</dbReference>
<dbReference type="GO" id="GO:0016020">
    <property type="term" value="C:membrane"/>
    <property type="evidence" value="ECO:0007669"/>
    <property type="project" value="InterPro"/>
</dbReference>
<protein>
    <recommendedName>
        <fullName evidence="1">Peptidase C39 domain-containing protein</fullName>
    </recommendedName>
</protein>
<accession>A0A1F5Q2L4</accession>
<reference evidence="2 3" key="1">
    <citation type="journal article" date="2016" name="Nat. Commun.">
        <title>Thousands of microbial genomes shed light on interconnected biogeochemical processes in an aquifer system.</title>
        <authorList>
            <person name="Anantharaman K."/>
            <person name="Brown C.T."/>
            <person name="Hug L.A."/>
            <person name="Sharon I."/>
            <person name="Castelle C.J."/>
            <person name="Probst A.J."/>
            <person name="Thomas B.C."/>
            <person name="Singh A."/>
            <person name="Wilkins M.J."/>
            <person name="Karaoz U."/>
            <person name="Brodie E.L."/>
            <person name="Williams K.H."/>
            <person name="Hubbard S.S."/>
            <person name="Banfield J.F."/>
        </authorList>
    </citation>
    <scope>NUCLEOTIDE SEQUENCE [LARGE SCALE GENOMIC DNA]</scope>
</reference>
<dbReference type="EMBL" id="MFFB01000004">
    <property type="protein sequence ID" value="OGE96445.1"/>
    <property type="molecule type" value="Genomic_DNA"/>
</dbReference>
<dbReference type="AlphaFoldDB" id="A0A1F5Q2L4"/>